<keyword evidence="5" id="KW-0812">Transmembrane</keyword>
<keyword evidence="6" id="KW-0732">Signal</keyword>
<evidence type="ECO:0000256" key="3">
    <source>
        <dbReference type="ARBA" id="ARBA00022452"/>
    </source>
</evidence>
<dbReference type="InterPro" id="IPR039426">
    <property type="entry name" value="TonB-dep_rcpt-like"/>
</dbReference>
<reference evidence="13 14" key="1">
    <citation type="submission" date="2018-01" db="EMBL/GenBank/DDBJ databases">
        <title>Draft genome sequence of Paucibacter aquatile CR182 isolated from freshwater of the Nakdong River.</title>
        <authorList>
            <person name="Choi A."/>
            <person name="Chung E.J."/>
        </authorList>
    </citation>
    <scope>NUCLEOTIDE SEQUENCE [LARGE SCALE GENOMIC DNA]</scope>
    <source>
        <strain evidence="13 14">CR182</strain>
    </source>
</reference>
<keyword evidence="8" id="KW-0406">Ion transport</keyword>
<dbReference type="SUPFAM" id="SSF56935">
    <property type="entry name" value="Porins"/>
    <property type="match status" value="1"/>
</dbReference>
<dbReference type="Pfam" id="PF00593">
    <property type="entry name" value="TonB_dep_Rec_b-barrel"/>
    <property type="match status" value="1"/>
</dbReference>
<keyword evidence="3" id="KW-1134">Transmembrane beta strand</keyword>
<comment type="subcellular location">
    <subcellularLocation>
        <location evidence="1">Cell outer membrane</location>
        <topology evidence="1">Multi-pass membrane protein</topology>
    </subcellularLocation>
</comment>
<evidence type="ECO:0000256" key="4">
    <source>
        <dbReference type="ARBA" id="ARBA00022496"/>
    </source>
</evidence>
<sequence length="734" mass="80450">MTTPTCCWPTAAPRCARSWPRFMPPPGSRCAPGPRRPICVFKRWRASWRRWAWLERVGRHGFRLRRTCHLHCAALPASALRPMPDRSFAAPALPLTPLAAGLLTMMAALSLAPLAARANDAAVQAASDAFGTSIGRETIGLYTSGSVRGFSPTAAGNVRIDGLYFDQVWGLSARLRQSSNVRVGLSAQGFVFPAPTGIVDLSLRRPDAEPSAQLVLGLDQWRGRYIDLDFSHPLSTDGRWAVTGGFSKAHVEYGNGTDGEFTTGSLALWWRPDVHTEAMVFASAIDTPYDRMGPQVSSATPSLPPLGEARVFKGPDWAAYSGVGRNYGATLRHAFNPAWQLRAGIFHSENDDRASFSNLLLGMDAQGQAQRLVIADPASRVASNSGELRLSWAFAPAPWAQRLHLQLAGRARDRRTGGSQSLDYGTMSQLQPFQPPQPTFAFGAQSLDEVKQRWLGLSYELRWNQQLEFNAGLQHSDYRKRVDRPGLPLTETQATPWLYNLSAAWHFSPELAAYAGLTRGLEESGVAPGNASNRNQALPAILTTQMDAGLRWQMSPRLKLVAGVFDVRKPYYNLDAQQLYTELGDVRHRGLELSLNGRPAPEWQLVAGAVLMQPRVRGEGVALGRVGPRPVGQAERILKLNAVYRPAALGGLSFDAGFSHTGRMPATRDNRVELPALSELDLGLRWPLQLGGQPSTLRLLLSNALNHRSLELRGSGSYAERQGRLLAVNLSSRW</sequence>
<accession>A0A2N8KZK9</accession>
<evidence type="ECO:0000256" key="1">
    <source>
        <dbReference type="ARBA" id="ARBA00004571"/>
    </source>
</evidence>
<keyword evidence="4" id="KW-0410">Iron transport</keyword>
<keyword evidence="10" id="KW-0472">Membrane</keyword>
<comment type="caution">
    <text evidence="13">The sequence shown here is derived from an EMBL/GenBank/DDBJ whole genome shotgun (WGS) entry which is preliminary data.</text>
</comment>
<keyword evidence="13" id="KW-0675">Receptor</keyword>
<keyword evidence="7" id="KW-0408">Iron</keyword>
<proteinExistence type="predicted"/>
<keyword evidence="11" id="KW-0998">Cell outer membrane</keyword>
<dbReference type="Proteomes" id="UP000235916">
    <property type="component" value="Unassembled WGS sequence"/>
</dbReference>
<keyword evidence="14" id="KW-1185">Reference proteome</keyword>
<dbReference type="PANTHER" id="PTHR32552">
    <property type="entry name" value="FERRICHROME IRON RECEPTOR-RELATED"/>
    <property type="match status" value="1"/>
</dbReference>
<evidence type="ECO:0000256" key="7">
    <source>
        <dbReference type="ARBA" id="ARBA00023004"/>
    </source>
</evidence>
<evidence type="ECO:0000256" key="8">
    <source>
        <dbReference type="ARBA" id="ARBA00023065"/>
    </source>
</evidence>
<dbReference type="EMBL" id="POSP01000003">
    <property type="protein sequence ID" value="PND38899.1"/>
    <property type="molecule type" value="Genomic_DNA"/>
</dbReference>
<dbReference type="GO" id="GO:0015344">
    <property type="term" value="F:siderophore uptake transmembrane transporter activity"/>
    <property type="evidence" value="ECO:0007669"/>
    <property type="project" value="TreeGrafter"/>
</dbReference>
<dbReference type="AlphaFoldDB" id="A0A2N8KZK9"/>
<evidence type="ECO:0000256" key="6">
    <source>
        <dbReference type="ARBA" id="ARBA00022729"/>
    </source>
</evidence>
<evidence type="ECO:0000259" key="12">
    <source>
        <dbReference type="Pfam" id="PF00593"/>
    </source>
</evidence>
<evidence type="ECO:0000256" key="11">
    <source>
        <dbReference type="ARBA" id="ARBA00023237"/>
    </source>
</evidence>
<evidence type="ECO:0000256" key="5">
    <source>
        <dbReference type="ARBA" id="ARBA00022692"/>
    </source>
</evidence>
<dbReference type="InterPro" id="IPR000531">
    <property type="entry name" value="Beta-barrel_TonB"/>
</dbReference>
<feature type="domain" description="TonB-dependent receptor-like beta-barrel" evidence="12">
    <location>
        <begin position="293"/>
        <end position="698"/>
    </location>
</feature>
<evidence type="ECO:0000313" key="13">
    <source>
        <dbReference type="EMBL" id="PND38899.1"/>
    </source>
</evidence>
<dbReference type="OrthoDB" id="8732650at2"/>
<dbReference type="PANTHER" id="PTHR32552:SF68">
    <property type="entry name" value="FERRICHROME OUTER MEMBRANE TRANSPORTER_PHAGE RECEPTOR"/>
    <property type="match status" value="1"/>
</dbReference>
<keyword evidence="9" id="KW-0798">TonB box</keyword>
<organism evidence="13 14">
    <name type="scientific">Kinneretia aquatilis</name>
    <dbReference type="NCBI Taxonomy" id="2070761"/>
    <lineage>
        <taxon>Bacteria</taxon>
        <taxon>Pseudomonadati</taxon>
        <taxon>Pseudomonadota</taxon>
        <taxon>Betaproteobacteria</taxon>
        <taxon>Burkholderiales</taxon>
        <taxon>Sphaerotilaceae</taxon>
        <taxon>Roseateles</taxon>
    </lineage>
</organism>
<dbReference type="Gene3D" id="2.40.170.20">
    <property type="entry name" value="TonB-dependent receptor, beta-barrel domain"/>
    <property type="match status" value="1"/>
</dbReference>
<name>A0A2N8KZK9_9BURK</name>
<dbReference type="GO" id="GO:0009279">
    <property type="term" value="C:cell outer membrane"/>
    <property type="evidence" value="ECO:0007669"/>
    <property type="project" value="UniProtKB-SubCell"/>
</dbReference>
<gene>
    <name evidence="13" type="ORF">C1O66_16105</name>
</gene>
<evidence type="ECO:0000256" key="9">
    <source>
        <dbReference type="ARBA" id="ARBA00023077"/>
    </source>
</evidence>
<evidence type="ECO:0000256" key="10">
    <source>
        <dbReference type="ARBA" id="ARBA00023136"/>
    </source>
</evidence>
<evidence type="ECO:0000256" key="2">
    <source>
        <dbReference type="ARBA" id="ARBA00022448"/>
    </source>
</evidence>
<protein>
    <submittedName>
        <fullName evidence="13">TonB-dependent receptor</fullName>
    </submittedName>
</protein>
<keyword evidence="2" id="KW-0813">Transport</keyword>
<dbReference type="InterPro" id="IPR036942">
    <property type="entry name" value="Beta-barrel_TonB_sf"/>
</dbReference>
<evidence type="ECO:0000313" key="14">
    <source>
        <dbReference type="Proteomes" id="UP000235916"/>
    </source>
</evidence>